<dbReference type="Gene3D" id="3.30.1540.10">
    <property type="entry name" value="formyl-coa transferase, domain 3"/>
    <property type="match status" value="1"/>
</dbReference>
<dbReference type="OrthoDB" id="9058532at2"/>
<dbReference type="InterPro" id="IPR003673">
    <property type="entry name" value="CoA-Trfase_fam_III"/>
</dbReference>
<dbReference type="EMBL" id="FMZE01000001">
    <property type="protein sequence ID" value="SDC16858.1"/>
    <property type="molecule type" value="Genomic_DNA"/>
</dbReference>
<keyword evidence="1 2" id="KW-0808">Transferase</keyword>
<dbReference type="AlphaFoldDB" id="A0A1G6JDM4"/>
<dbReference type="STRING" id="530584.SAMN05421630_101675"/>
<name>A0A1G6JDM4_9PSEU</name>
<evidence type="ECO:0000256" key="1">
    <source>
        <dbReference type="ARBA" id="ARBA00022679"/>
    </source>
</evidence>
<organism evidence="2 3">
    <name type="scientific">Prauserella marina</name>
    <dbReference type="NCBI Taxonomy" id="530584"/>
    <lineage>
        <taxon>Bacteria</taxon>
        <taxon>Bacillati</taxon>
        <taxon>Actinomycetota</taxon>
        <taxon>Actinomycetes</taxon>
        <taxon>Pseudonocardiales</taxon>
        <taxon>Pseudonocardiaceae</taxon>
        <taxon>Prauserella</taxon>
    </lineage>
</organism>
<dbReference type="InterPro" id="IPR050483">
    <property type="entry name" value="CoA-transferase_III_domain"/>
</dbReference>
<accession>A0A1G6JDM4</accession>
<dbReference type="SUPFAM" id="SSF89796">
    <property type="entry name" value="CoA-transferase family III (CaiB/BaiF)"/>
    <property type="match status" value="1"/>
</dbReference>
<evidence type="ECO:0000313" key="2">
    <source>
        <dbReference type="EMBL" id="SDC16858.1"/>
    </source>
</evidence>
<keyword evidence="3" id="KW-1185">Reference proteome</keyword>
<dbReference type="InterPro" id="IPR023606">
    <property type="entry name" value="CoA-Trfase_III_dom_1_sf"/>
</dbReference>
<evidence type="ECO:0000313" key="3">
    <source>
        <dbReference type="Proteomes" id="UP000199494"/>
    </source>
</evidence>
<dbReference type="RefSeq" id="WP_091796967.1">
    <property type="nucleotide sequence ID" value="NZ_CP016353.1"/>
</dbReference>
<dbReference type="PANTHER" id="PTHR48207:SF4">
    <property type="entry name" value="BLL6097 PROTEIN"/>
    <property type="match status" value="1"/>
</dbReference>
<dbReference type="PANTHER" id="PTHR48207">
    <property type="entry name" value="SUCCINATE--HYDROXYMETHYLGLUTARATE COA-TRANSFERASE"/>
    <property type="match status" value="1"/>
</dbReference>
<dbReference type="Pfam" id="PF02515">
    <property type="entry name" value="CoA_transf_3"/>
    <property type="match status" value="1"/>
</dbReference>
<dbReference type="Gene3D" id="3.40.50.10540">
    <property type="entry name" value="Crotonobetainyl-coa:carnitine coa-transferase, domain 1"/>
    <property type="match status" value="1"/>
</dbReference>
<sequence>MNQAAPLSGVKVVDFTIMIAGPYGGRLLADAGADVVKVEPPEGDPMRSRAPLRDGASSYFGSLNAGKKSVALDLKQARQREQALALVAEADVVIENFRPGVMAKLGLGYDTCSEANPALIYCSISGYGQRGPKAGHPAYAPILHAVSGFDLANSGYQRSAAEPAATGIFIADVMAGQVSYAAILTALLGRAHSGKGDHVDVSLYDIMLSTLVYETQAVQEPERSPGKTVYRPCAVGGEYLLIAAITDRNFRALVAVMDRPDLLTDSRFATMTERELHWEEWLDEVAAWAEDKNVDRLERTLLDNGIPCARYRDVAEALADPQVRFRGSLRTAVDDGGTFSYLGPPWTHGAWRQGTPETPVARLGADNAEVLGQGRPEGTERTVR</sequence>
<dbReference type="InterPro" id="IPR044855">
    <property type="entry name" value="CoA-Trfase_III_dom3_sf"/>
</dbReference>
<proteinExistence type="predicted"/>
<protein>
    <submittedName>
        <fullName evidence="2">Crotonobetainyl-CoA:carnitine CoA-transferase CaiB</fullName>
    </submittedName>
</protein>
<reference evidence="2 3" key="1">
    <citation type="submission" date="2016-10" db="EMBL/GenBank/DDBJ databases">
        <authorList>
            <person name="de Groot N.N."/>
        </authorList>
    </citation>
    <scope>NUCLEOTIDE SEQUENCE [LARGE SCALE GENOMIC DNA]</scope>
    <source>
        <strain evidence="2 3">CGMCC 4.5506</strain>
    </source>
</reference>
<gene>
    <name evidence="2" type="ORF">SAMN05421630_101675</name>
</gene>
<dbReference type="Proteomes" id="UP000199494">
    <property type="component" value="Unassembled WGS sequence"/>
</dbReference>
<dbReference type="GO" id="GO:0008410">
    <property type="term" value="F:CoA-transferase activity"/>
    <property type="evidence" value="ECO:0007669"/>
    <property type="project" value="TreeGrafter"/>
</dbReference>